<keyword evidence="3" id="KW-1185">Reference proteome</keyword>
<accession>A0A0H3FTZ6</accession>
<evidence type="ECO:0000256" key="1">
    <source>
        <dbReference type="SAM" id="Phobius"/>
    </source>
</evidence>
<reference evidence="2 3" key="1">
    <citation type="journal article" date="2012" name="J. Bacteriol.">
        <title>Complete genome sequence of Enterobacter aerogenes KCTC 2190.</title>
        <authorList>
            <person name="Shin S.H."/>
            <person name="Kim S."/>
            <person name="Kim J.Y."/>
            <person name="Lee S."/>
            <person name="Um Y."/>
            <person name="Oh M.K."/>
            <person name="Kim Y.R."/>
            <person name="Lee J."/>
            <person name="Yang K.S."/>
        </authorList>
    </citation>
    <scope>NUCLEOTIDE SEQUENCE [LARGE SCALE GENOMIC DNA]</scope>
    <source>
        <strain evidence="2 3">KCTC 2190</strain>
    </source>
</reference>
<proteinExistence type="predicted"/>
<protein>
    <submittedName>
        <fullName evidence="2">Uncharacterized protein</fullName>
    </submittedName>
</protein>
<dbReference type="HOGENOM" id="CLU_2787259_0_0_6"/>
<keyword evidence="1" id="KW-1133">Transmembrane helix</keyword>
<keyword evidence="1" id="KW-0812">Transmembrane</keyword>
<evidence type="ECO:0000313" key="2">
    <source>
        <dbReference type="EMBL" id="AEG99270.1"/>
    </source>
</evidence>
<dbReference type="KEGG" id="eae:EAE_21845"/>
<name>A0A0H3FTZ6_KLEAK</name>
<keyword evidence="1" id="KW-0472">Membrane</keyword>
<dbReference type="EMBL" id="CP002824">
    <property type="protein sequence ID" value="AEG99270.1"/>
    <property type="molecule type" value="Genomic_DNA"/>
</dbReference>
<organism evidence="2 3">
    <name type="scientific">Klebsiella aerogenes (strain ATCC 13048 / DSM 30053 / CCUG 1429 / JCM 1235 / KCTC 2190 / NBRC 13534 / NCIMB 10102 / NCTC 10006 / CDC 819-56)</name>
    <name type="common">Enterobacter aerogenes</name>
    <dbReference type="NCBI Taxonomy" id="1028307"/>
    <lineage>
        <taxon>Bacteria</taxon>
        <taxon>Pseudomonadati</taxon>
        <taxon>Pseudomonadota</taxon>
        <taxon>Gammaproteobacteria</taxon>
        <taxon>Enterobacterales</taxon>
        <taxon>Enterobacteriaceae</taxon>
        <taxon>Klebsiella/Raoultella group</taxon>
        <taxon>Klebsiella</taxon>
    </lineage>
</organism>
<evidence type="ECO:0000313" key="3">
    <source>
        <dbReference type="Proteomes" id="UP000008881"/>
    </source>
</evidence>
<dbReference type="Proteomes" id="UP000008881">
    <property type="component" value="Chromosome"/>
</dbReference>
<gene>
    <name evidence="2" type="ordered locus">EAE_21845</name>
</gene>
<dbReference type="AlphaFoldDB" id="A0A0H3FTZ6"/>
<dbReference type="OrthoDB" id="6043530at2"/>
<sequence length="68" mass="7676">MWSEKTGVWGEKEEIYTDRISNPLHFQVLYFAVERLSNLTYLSRGVAFLLLYIALSALFSNVSASAAS</sequence>
<feature type="transmembrane region" description="Helical" evidence="1">
    <location>
        <begin position="41"/>
        <end position="62"/>
    </location>
</feature>